<dbReference type="AlphaFoldDB" id="A0A0L0NFB6"/>
<dbReference type="InterPro" id="IPR011009">
    <property type="entry name" value="Kinase-like_dom_sf"/>
</dbReference>
<keyword evidence="2" id="KW-1185">Reference proteome</keyword>
<evidence type="ECO:0000313" key="1">
    <source>
        <dbReference type="EMBL" id="KND92743.1"/>
    </source>
</evidence>
<sequence>MEENKTYSCVEPYISDLLTFHDGRFLAQPNAVIDERDCRYQMTVHTLMRTLSHHYIDRDRRQGPFVMQFSDLHASNILVDSCWNVTAVIDLEWVCARPAEMIDVPYWITGLGIDEVGDKEHVQGYIKAREEFMAIFEEEEKRMAQKLPNGSISTVIRRAWESKSSWFIHCLDSVNGMYTLFHQHLRPIFVSFRLTENMEILLSRLWHEKAGELVEKKLQEKELYVAELQKMFKVDAEAKEE</sequence>
<dbReference type="STRING" id="1163406.A0A0L0NFB6"/>
<dbReference type="OrthoDB" id="3645574at2759"/>
<dbReference type="SUPFAM" id="SSF56112">
    <property type="entry name" value="Protein kinase-like (PK-like)"/>
    <property type="match status" value="1"/>
</dbReference>
<proteinExistence type="predicted"/>
<evidence type="ECO:0000313" key="2">
    <source>
        <dbReference type="Proteomes" id="UP000036947"/>
    </source>
</evidence>
<dbReference type="Proteomes" id="UP000036947">
    <property type="component" value="Unassembled WGS sequence"/>
</dbReference>
<accession>A0A0L0NFB6</accession>
<gene>
    <name evidence="1" type="ORF">TOPH_02889</name>
</gene>
<evidence type="ECO:0008006" key="3">
    <source>
        <dbReference type="Google" id="ProtNLM"/>
    </source>
</evidence>
<name>A0A0L0NFB6_TOLOC</name>
<protein>
    <recommendedName>
        <fullName evidence="3">Aminoglycoside phosphotransferase domain-containing protein</fullName>
    </recommendedName>
</protein>
<organism evidence="1 2">
    <name type="scientific">Tolypocladium ophioglossoides (strain CBS 100239)</name>
    <name type="common">Snaketongue truffleclub</name>
    <name type="synonym">Elaphocordyceps ophioglossoides</name>
    <dbReference type="NCBI Taxonomy" id="1163406"/>
    <lineage>
        <taxon>Eukaryota</taxon>
        <taxon>Fungi</taxon>
        <taxon>Dikarya</taxon>
        <taxon>Ascomycota</taxon>
        <taxon>Pezizomycotina</taxon>
        <taxon>Sordariomycetes</taxon>
        <taxon>Hypocreomycetidae</taxon>
        <taxon>Hypocreales</taxon>
        <taxon>Ophiocordycipitaceae</taxon>
        <taxon>Tolypocladium</taxon>
    </lineage>
</organism>
<dbReference type="EMBL" id="LFRF01000005">
    <property type="protein sequence ID" value="KND92743.1"/>
    <property type="molecule type" value="Genomic_DNA"/>
</dbReference>
<reference evidence="1 2" key="1">
    <citation type="journal article" date="2015" name="BMC Genomics">
        <title>The genome of the truffle-parasite Tolypocladium ophioglossoides and the evolution of antifungal peptaibiotics.</title>
        <authorList>
            <person name="Quandt C.A."/>
            <person name="Bushley K.E."/>
            <person name="Spatafora J.W."/>
        </authorList>
    </citation>
    <scope>NUCLEOTIDE SEQUENCE [LARGE SCALE GENOMIC DNA]</scope>
    <source>
        <strain evidence="1 2">CBS 100239</strain>
    </source>
</reference>
<comment type="caution">
    <text evidence="1">The sequence shown here is derived from an EMBL/GenBank/DDBJ whole genome shotgun (WGS) entry which is preliminary data.</text>
</comment>